<reference evidence="11 12" key="1">
    <citation type="submission" date="2021-04" db="EMBL/GenBank/DDBJ databases">
        <title>Draft genome sequence of Paenibacillus cisolokensis, LC2-13A.</title>
        <authorList>
            <person name="Uke A."/>
            <person name="Chhe C."/>
            <person name="Baramee S."/>
            <person name="Kosugi A."/>
        </authorList>
    </citation>
    <scope>NUCLEOTIDE SEQUENCE [LARGE SCALE GENOMIC DNA]</scope>
    <source>
        <strain evidence="11 12">LC2-13A</strain>
    </source>
</reference>
<dbReference type="InterPro" id="IPR009057">
    <property type="entry name" value="Homeodomain-like_sf"/>
</dbReference>
<dbReference type="Proteomes" id="UP000680304">
    <property type="component" value="Unassembled WGS sequence"/>
</dbReference>
<keyword evidence="12" id="KW-1185">Reference proteome</keyword>
<dbReference type="InterPro" id="IPR001789">
    <property type="entry name" value="Sig_transdc_resp-reg_receiver"/>
</dbReference>
<evidence type="ECO:0000256" key="4">
    <source>
        <dbReference type="ARBA" id="ARBA00023012"/>
    </source>
</evidence>
<keyword evidence="3 8" id="KW-0597">Phosphoprotein</keyword>
<sequence>MYKVLLVDDEVFVRKGLINLIDWRSLGFEICGEADNGADALEMMKRLGPDVVITDIRMPVLDGLELIRTVTTEWPRSPVFIIVSGYHEFTYAQQALRYDVHDYILKPIDEGELTAMLAKLAGMLGAKKLNSLAGEKIVTGTLLETLVKDRYAGEEAAQFAAALRMEATGRFVYALAELHPETDSGTGAGGWPVEEAVAALQPVAERIGRPIPVHIHQPGLIGLLLDVSRIASATGDMEAVYRSVQAALSEARGAPVTLYVGGEVGRIGDVHSSCRTAHQAMSYQFAEGETPVLLYDRVAGTALYYFDIDSELYAQLLERLEENDKEAYSASIDRLFRHFREKRFAPGAVSNAIARCVIGVINVIRAMDGSEKELASLPAIMDWQSRRVRLPGLKRLFAAFMEEAADYIARLRRQQSKAGIEKIRKYIETHYMENISLKSIAAKFYMNSVYLGQLFRKTYGVYFNDYLLGIRIGEAKRLLRQTDCRMYEIAEKVGFQNADYFVTQFEKLERMTPTDYRNKLLGKK</sequence>
<dbReference type="InterPro" id="IPR051552">
    <property type="entry name" value="HptR"/>
</dbReference>
<dbReference type="SMART" id="SM00342">
    <property type="entry name" value="HTH_ARAC"/>
    <property type="match status" value="1"/>
</dbReference>
<dbReference type="PROSITE" id="PS00041">
    <property type="entry name" value="HTH_ARAC_FAMILY_1"/>
    <property type="match status" value="1"/>
</dbReference>
<dbReference type="RefSeq" id="WP_213527617.1">
    <property type="nucleotide sequence ID" value="NZ_BOVJ01000025.1"/>
</dbReference>
<evidence type="ECO:0000256" key="8">
    <source>
        <dbReference type="PROSITE-ProRule" id="PRU00169"/>
    </source>
</evidence>
<keyword evidence="6" id="KW-0238">DNA-binding</keyword>
<dbReference type="SUPFAM" id="SSF46689">
    <property type="entry name" value="Homeodomain-like"/>
    <property type="match status" value="2"/>
</dbReference>
<evidence type="ECO:0000259" key="9">
    <source>
        <dbReference type="PROSITE" id="PS01124"/>
    </source>
</evidence>
<organism evidence="11 12">
    <name type="scientific">Paenibacillus cisolokensis</name>
    <dbReference type="NCBI Taxonomy" id="1658519"/>
    <lineage>
        <taxon>Bacteria</taxon>
        <taxon>Bacillati</taxon>
        <taxon>Bacillota</taxon>
        <taxon>Bacilli</taxon>
        <taxon>Bacillales</taxon>
        <taxon>Paenibacillaceae</taxon>
        <taxon>Paenibacillus</taxon>
    </lineage>
</organism>
<dbReference type="InterPro" id="IPR041522">
    <property type="entry name" value="CdaR_GGDEF"/>
</dbReference>
<dbReference type="PROSITE" id="PS01124">
    <property type="entry name" value="HTH_ARAC_FAMILY_2"/>
    <property type="match status" value="1"/>
</dbReference>
<feature type="domain" description="Response regulatory" evidence="10">
    <location>
        <begin position="3"/>
        <end position="121"/>
    </location>
</feature>
<evidence type="ECO:0000313" key="12">
    <source>
        <dbReference type="Proteomes" id="UP000680304"/>
    </source>
</evidence>
<dbReference type="SUPFAM" id="SSF52172">
    <property type="entry name" value="CheY-like"/>
    <property type="match status" value="1"/>
</dbReference>
<proteinExistence type="predicted"/>
<accession>A0ABQ4N290</accession>
<evidence type="ECO:0000256" key="3">
    <source>
        <dbReference type="ARBA" id="ARBA00022553"/>
    </source>
</evidence>
<keyword evidence="7" id="KW-0804">Transcription</keyword>
<dbReference type="Pfam" id="PF12833">
    <property type="entry name" value="HTH_18"/>
    <property type="match status" value="1"/>
</dbReference>
<evidence type="ECO:0000256" key="1">
    <source>
        <dbReference type="ARBA" id="ARBA00004496"/>
    </source>
</evidence>
<evidence type="ECO:0000256" key="7">
    <source>
        <dbReference type="ARBA" id="ARBA00023163"/>
    </source>
</evidence>
<dbReference type="InterPro" id="IPR018060">
    <property type="entry name" value="HTH_AraC"/>
</dbReference>
<keyword evidence="2" id="KW-0963">Cytoplasm</keyword>
<dbReference type="CDD" id="cd17536">
    <property type="entry name" value="REC_YesN-like"/>
    <property type="match status" value="1"/>
</dbReference>
<dbReference type="PROSITE" id="PS50110">
    <property type="entry name" value="RESPONSE_REGULATORY"/>
    <property type="match status" value="1"/>
</dbReference>
<gene>
    <name evidence="11" type="ORF">PACILC2_08670</name>
</gene>
<evidence type="ECO:0000256" key="5">
    <source>
        <dbReference type="ARBA" id="ARBA00023015"/>
    </source>
</evidence>
<keyword evidence="5" id="KW-0805">Transcription regulation</keyword>
<evidence type="ECO:0000256" key="2">
    <source>
        <dbReference type="ARBA" id="ARBA00022490"/>
    </source>
</evidence>
<name>A0ABQ4N290_9BACL</name>
<dbReference type="PANTHER" id="PTHR42713">
    <property type="entry name" value="HISTIDINE KINASE-RELATED"/>
    <property type="match status" value="1"/>
</dbReference>
<dbReference type="InterPro" id="IPR018062">
    <property type="entry name" value="HTH_AraC-typ_CS"/>
</dbReference>
<dbReference type="InterPro" id="IPR011006">
    <property type="entry name" value="CheY-like_superfamily"/>
</dbReference>
<feature type="modified residue" description="4-aspartylphosphate" evidence="8">
    <location>
        <position position="55"/>
    </location>
</feature>
<protein>
    <recommendedName>
        <fullName evidence="13">AraC family transcriptional regulator</fullName>
    </recommendedName>
</protein>
<dbReference type="Gene3D" id="3.40.50.2300">
    <property type="match status" value="1"/>
</dbReference>
<dbReference type="Gene3D" id="1.10.10.60">
    <property type="entry name" value="Homeodomain-like"/>
    <property type="match status" value="2"/>
</dbReference>
<dbReference type="SMART" id="SM00448">
    <property type="entry name" value="REC"/>
    <property type="match status" value="1"/>
</dbReference>
<dbReference type="PANTHER" id="PTHR42713:SF3">
    <property type="entry name" value="TRANSCRIPTIONAL REGULATORY PROTEIN HPTR"/>
    <property type="match status" value="1"/>
</dbReference>
<evidence type="ECO:0008006" key="13">
    <source>
        <dbReference type="Google" id="ProtNLM"/>
    </source>
</evidence>
<comment type="caution">
    <text evidence="11">The sequence shown here is derived from an EMBL/GenBank/DDBJ whole genome shotgun (WGS) entry which is preliminary data.</text>
</comment>
<feature type="domain" description="HTH araC/xylS-type" evidence="9">
    <location>
        <begin position="421"/>
        <end position="519"/>
    </location>
</feature>
<keyword evidence="4" id="KW-0902">Two-component regulatory system</keyword>
<dbReference type="Pfam" id="PF17853">
    <property type="entry name" value="GGDEF_2"/>
    <property type="match status" value="1"/>
</dbReference>
<evidence type="ECO:0000313" key="11">
    <source>
        <dbReference type="EMBL" id="GIQ62299.1"/>
    </source>
</evidence>
<dbReference type="Pfam" id="PF00072">
    <property type="entry name" value="Response_reg"/>
    <property type="match status" value="1"/>
</dbReference>
<evidence type="ECO:0000256" key="6">
    <source>
        <dbReference type="ARBA" id="ARBA00023125"/>
    </source>
</evidence>
<evidence type="ECO:0000259" key="10">
    <source>
        <dbReference type="PROSITE" id="PS50110"/>
    </source>
</evidence>
<dbReference type="EMBL" id="BOVJ01000025">
    <property type="protein sequence ID" value="GIQ62299.1"/>
    <property type="molecule type" value="Genomic_DNA"/>
</dbReference>
<comment type="subcellular location">
    <subcellularLocation>
        <location evidence="1">Cytoplasm</location>
    </subcellularLocation>
</comment>